<dbReference type="RefSeq" id="WP_142928431.1">
    <property type="nucleotide sequence ID" value="NZ_ML660098.1"/>
</dbReference>
<dbReference type="AlphaFoldDB" id="A0A545T646"/>
<keyword evidence="3" id="KW-1185">Reference proteome</keyword>
<organism evidence="2 3">
    <name type="scientific">Exilibacterium tricleocarpae</name>
    <dbReference type="NCBI Taxonomy" id="2591008"/>
    <lineage>
        <taxon>Bacteria</taxon>
        <taxon>Pseudomonadati</taxon>
        <taxon>Pseudomonadota</taxon>
        <taxon>Gammaproteobacteria</taxon>
        <taxon>Cellvibrionales</taxon>
        <taxon>Cellvibrionaceae</taxon>
        <taxon>Exilibacterium</taxon>
    </lineage>
</organism>
<protein>
    <submittedName>
        <fullName evidence="2">Uncharacterized protein</fullName>
    </submittedName>
</protein>
<evidence type="ECO:0000313" key="3">
    <source>
        <dbReference type="Proteomes" id="UP000319732"/>
    </source>
</evidence>
<sequence>MTEADSARATDACGDGVKRRKERRSLCTSDGCAGYYGSGIDCGRLRRAVSLEWPLASLLEWLLPSS</sequence>
<evidence type="ECO:0000256" key="1">
    <source>
        <dbReference type="SAM" id="MobiDB-lite"/>
    </source>
</evidence>
<reference evidence="2 3" key="1">
    <citation type="submission" date="2019-06" db="EMBL/GenBank/DDBJ databases">
        <title>Whole genome sequence for Cellvibrionaceae sp. R142.</title>
        <authorList>
            <person name="Wang G."/>
        </authorList>
    </citation>
    <scope>NUCLEOTIDE SEQUENCE [LARGE SCALE GENOMIC DNA]</scope>
    <source>
        <strain evidence="2 3">R142</strain>
    </source>
</reference>
<dbReference type="Proteomes" id="UP000319732">
    <property type="component" value="Unassembled WGS sequence"/>
</dbReference>
<name>A0A545T646_9GAMM</name>
<gene>
    <name evidence="2" type="ORF">FKG94_18615</name>
</gene>
<evidence type="ECO:0000313" key="2">
    <source>
        <dbReference type="EMBL" id="TQV72701.1"/>
    </source>
</evidence>
<accession>A0A545T646</accession>
<comment type="caution">
    <text evidence="2">The sequence shown here is derived from an EMBL/GenBank/DDBJ whole genome shotgun (WGS) entry which is preliminary data.</text>
</comment>
<dbReference type="EMBL" id="VHSG01000019">
    <property type="protein sequence ID" value="TQV72701.1"/>
    <property type="molecule type" value="Genomic_DNA"/>
</dbReference>
<feature type="region of interest" description="Disordered" evidence="1">
    <location>
        <begin position="1"/>
        <end position="20"/>
    </location>
</feature>
<proteinExistence type="predicted"/>